<feature type="site" description="Important for substrate specificity" evidence="3">
    <location>
        <position position="152"/>
    </location>
</feature>
<dbReference type="Gene3D" id="3.90.950.10">
    <property type="match status" value="1"/>
</dbReference>
<dbReference type="AlphaFoldDB" id="A0A1L8CRW5"/>
<dbReference type="GO" id="GO:0005737">
    <property type="term" value="C:cytoplasm"/>
    <property type="evidence" value="ECO:0007669"/>
    <property type="project" value="UniProtKB-SubCell"/>
</dbReference>
<comment type="subcellular location">
    <subcellularLocation>
        <location evidence="3">Cytoplasm</location>
    </subcellularLocation>
</comment>
<dbReference type="HAMAP" id="MF_00528">
    <property type="entry name" value="Maf"/>
    <property type="match status" value="1"/>
</dbReference>
<keyword evidence="3" id="KW-0546">Nucleotide metabolism</keyword>
<proteinExistence type="inferred from homology"/>
<dbReference type="InterPro" id="IPR003697">
    <property type="entry name" value="Maf-like"/>
</dbReference>
<comment type="catalytic activity">
    <reaction evidence="3">
        <text>UTP + H2O = UMP + diphosphate + H(+)</text>
        <dbReference type="Rhea" id="RHEA:29395"/>
        <dbReference type="ChEBI" id="CHEBI:15377"/>
        <dbReference type="ChEBI" id="CHEBI:15378"/>
        <dbReference type="ChEBI" id="CHEBI:33019"/>
        <dbReference type="ChEBI" id="CHEBI:46398"/>
        <dbReference type="ChEBI" id="CHEBI:57865"/>
        <dbReference type="EC" id="3.6.1.9"/>
    </reaction>
</comment>
<dbReference type="PANTHER" id="PTHR43213:SF5">
    <property type="entry name" value="BIFUNCTIONAL DTTP_UTP PYROPHOSPHATASE_METHYLTRANSFERASE PROTEIN-RELATED"/>
    <property type="match status" value="1"/>
</dbReference>
<dbReference type="RefSeq" id="WP_075858112.1">
    <property type="nucleotide sequence ID" value="NZ_BDJK01000003.1"/>
</dbReference>
<comment type="catalytic activity">
    <reaction evidence="3">
        <text>dTTP + H2O = dTMP + diphosphate + H(+)</text>
        <dbReference type="Rhea" id="RHEA:28534"/>
        <dbReference type="ChEBI" id="CHEBI:15377"/>
        <dbReference type="ChEBI" id="CHEBI:15378"/>
        <dbReference type="ChEBI" id="CHEBI:33019"/>
        <dbReference type="ChEBI" id="CHEBI:37568"/>
        <dbReference type="ChEBI" id="CHEBI:63528"/>
        <dbReference type="EC" id="3.6.1.9"/>
    </reaction>
</comment>
<name>A0A1L8CRW5_9THEO</name>
<dbReference type="STRING" id="870242.cpu_01760"/>
<keyword evidence="2 3" id="KW-0378">Hydrolase</keyword>
<evidence type="ECO:0000313" key="5">
    <source>
        <dbReference type="Proteomes" id="UP000187485"/>
    </source>
</evidence>
<dbReference type="CDD" id="cd00555">
    <property type="entry name" value="Maf"/>
    <property type="match status" value="1"/>
</dbReference>
<comment type="function">
    <text evidence="3">Nucleoside triphosphate pyrophosphatase that hydrolyzes dTTP and UTP. May have a dual role in cell division arrest and in preventing the incorporation of modified nucleotides into cellular nucleic acids.</text>
</comment>
<dbReference type="PIRSF" id="PIRSF006305">
    <property type="entry name" value="Maf"/>
    <property type="match status" value="1"/>
</dbReference>
<evidence type="ECO:0000256" key="3">
    <source>
        <dbReference type="HAMAP-Rule" id="MF_00528"/>
    </source>
</evidence>
<dbReference type="EC" id="3.6.1.9" evidence="3"/>
<sequence>MKVYLASTSPRRQELLKKVYDQFEIIPPTAEENAKILNPLELSLFLSRQKAKSVATKVEEGLIIAADTVVALDGKILGKPRDEEKAFYMLKALAGREHEVYTGVTLIQKPQKREKSFGEMTKVWFYPLTDEEIKKYIRTKEPLDKAGAYGIQGYGALFVKKINGCYFNVVGLPIARMYRELLEWGVV</sequence>
<protein>
    <recommendedName>
        <fullName evidence="3">dTTP/UTP pyrophosphatase</fullName>
        <shortName evidence="3">dTTPase/UTPase</shortName>
        <ecNumber evidence="3">3.6.1.9</ecNumber>
    </recommendedName>
    <alternativeName>
        <fullName evidence="3">Nucleoside triphosphate pyrophosphatase</fullName>
    </alternativeName>
    <alternativeName>
        <fullName evidence="3">Nucleotide pyrophosphatase</fullName>
        <shortName evidence="3">Nucleotide PPase</shortName>
    </alternativeName>
</protein>
<gene>
    <name evidence="4" type="ORF">cpu_01760</name>
</gene>
<dbReference type="NCBIfam" id="TIGR00172">
    <property type="entry name" value="maf"/>
    <property type="match status" value="1"/>
</dbReference>
<dbReference type="EMBL" id="BDJK01000003">
    <property type="protein sequence ID" value="GAV21666.1"/>
    <property type="molecule type" value="Genomic_DNA"/>
</dbReference>
<evidence type="ECO:0000313" key="4">
    <source>
        <dbReference type="EMBL" id="GAV21666.1"/>
    </source>
</evidence>
<dbReference type="GO" id="GO:0036221">
    <property type="term" value="F:UTP diphosphatase activity"/>
    <property type="evidence" value="ECO:0007669"/>
    <property type="project" value="RHEA"/>
</dbReference>
<organism evidence="4 5">
    <name type="scientific">Carboxydothermus pertinax</name>
    <dbReference type="NCBI Taxonomy" id="870242"/>
    <lineage>
        <taxon>Bacteria</taxon>
        <taxon>Bacillati</taxon>
        <taxon>Bacillota</taxon>
        <taxon>Clostridia</taxon>
        <taxon>Thermoanaerobacterales</taxon>
        <taxon>Thermoanaerobacteraceae</taxon>
        <taxon>Carboxydothermus</taxon>
    </lineage>
</organism>
<dbReference type="OrthoDB" id="9807767at2"/>
<comment type="cofactor">
    <cofactor evidence="1 3">
        <name>a divalent metal cation</name>
        <dbReference type="ChEBI" id="CHEBI:60240"/>
    </cofactor>
</comment>
<feature type="site" description="Important for substrate specificity" evidence="3">
    <location>
        <position position="68"/>
    </location>
</feature>
<keyword evidence="3" id="KW-0963">Cytoplasm</keyword>
<evidence type="ECO:0000256" key="1">
    <source>
        <dbReference type="ARBA" id="ARBA00001968"/>
    </source>
</evidence>
<accession>A0A1L8CRW5</accession>
<evidence type="ECO:0000256" key="2">
    <source>
        <dbReference type="ARBA" id="ARBA00022801"/>
    </source>
</evidence>
<dbReference type="Proteomes" id="UP000187485">
    <property type="component" value="Unassembled WGS sequence"/>
</dbReference>
<comment type="caution">
    <text evidence="3">Lacks conserved residue(s) required for the propagation of feature annotation.</text>
</comment>
<comment type="similarity">
    <text evidence="3">Belongs to the Maf family. YhdE subfamily.</text>
</comment>
<comment type="caution">
    <text evidence="4">The sequence shown here is derived from an EMBL/GenBank/DDBJ whole genome shotgun (WGS) entry which is preliminary data.</text>
</comment>
<keyword evidence="5" id="KW-1185">Reference proteome</keyword>
<dbReference type="Pfam" id="PF02545">
    <property type="entry name" value="Maf"/>
    <property type="match status" value="1"/>
</dbReference>
<feature type="active site" description="Proton acceptor" evidence="3">
    <location>
        <position position="67"/>
    </location>
</feature>
<feature type="site" description="Important for substrate specificity" evidence="3">
    <location>
        <position position="11"/>
    </location>
</feature>
<dbReference type="InterPro" id="IPR029001">
    <property type="entry name" value="ITPase-like_fam"/>
</dbReference>
<dbReference type="SUPFAM" id="SSF52972">
    <property type="entry name" value="ITPase-like"/>
    <property type="match status" value="1"/>
</dbReference>
<dbReference type="GO" id="GO:0036218">
    <property type="term" value="F:dTTP diphosphatase activity"/>
    <property type="evidence" value="ECO:0007669"/>
    <property type="project" value="RHEA"/>
</dbReference>
<dbReference type="PANTHER" id="PTHR43213">
    <property type="entry name" value="BIFUNCTIONAL DTTP/UTP PYROPHOSPHATASE/METHYLTRANSFERASE PROTEIN-RELATED"/>
    <property type="match status" value="1"/>
</dbReference>
<dbReference type="GO" id="GO:0009117">
    <property type="term" value="P:nucleotide metabolic process"/>
    <property type="evidence" value="ECO:0007669"/>
    <property type="project" value="UniProtKB-KW"/>
</dbReference>
<reference evidence="5" key="1">
    <citation type="submission" date="2016-12" db="EMBL/GenBank/DDBJ databases">
        <title>Draft Genome Sequences od Carboxydothermus pertinax and islandicus, Hydrogenogenic Carboxydotrophic Bacteria.</title>
        <authorList>
            <person name="Fukuyama Y."/>
            <person name="Ohmae K."/>
            <person name="Yoneda Y."/>
            <person name="Yoshida T."/>
            <person name="Sako Y."/>
        </authorList>
    </citation>
    <scope>NUCLEOTIDE SEQUENCE [LARGE SCALE GENOMIC DNA]</scope>
    <source>
        <strain evidence="5">Ug1</strain>
    </source>
</reference>